<dbReference type="AlphaFoldDB" id="A0AAD7JVZ1"/>
<evidence type="ECO:0000259" key="1">
    <source>
        <dbReference type="Pfam" id="PF12937"/>
    </source>
</evidence>
<proteinExistence type="predicted"/>
<dbReference type="Gene3D" id="1.20.1280.50">
    <property type="match status" value="1"/>
</dbReference>
<feature type="non-terminal residue" evidence="2">
    <location>
        <position position="1"/>
    </location>
</feature>
<protein>
    <recommendedName>
        <fullName evidence="1">F-box domain-containing protein</fullName>
    </recommendedName>
</protein>
<feature type="domain" description="F-box" evidence="1">
    <location>
        <begin position="55"/>
        <end position="115"/>
    </location>
</feature>
<dbReference type="PANTHER" id="PTHR38926:SF5">
    <property type="entry name" value="F-BOX AND LEUCINE-RICH REPEAT PROTEIN 6"/>
    <property type="match status" value="1"/>
</dbReference>
<dbReference type="InterPro" id="IPR001810">
    <property type="entry name" value="F-box_dom"/>
</dbReference>
<dbReference type="Pfam" id="PF12937">
    <property type="entry name" value="F-box-like"/>
    <property type="match status" value="1"/>
</dbReference>
<accession>A0AAD7JVZ1</accession>
<sequence>MYVMPWSNEQVKVQIDSTESNIRLLTSLIHGLTCALHEERRTLARLWFMILPVGKLPTEVLLHIFAFAVESRPTNLAVTRERPPFGPNHPVWQALRLSQVCSAWRQIVIHSPRLWAAGVVDVRLDNMEKRPRNTYLALLQTLIDRSSPLPIALSVNHTFDGFRPASIGAIIQIIAPTTSRWRALKINDTAFTAFKETSPGPFTALEHLDLEYAASSQTSPIDLFSLCPRLRRLTVVPQGYYYMSRRNEHDVLRMPWPQITHLELVEPLDSATCRAILLQCVNVVSATLTTLEWDKGHIDAPLTTLPSLDTLKMRFDTIRNPVGTLVVGPFFAPLDLPALRSLDLSFSCAWPDREFAAFQHRCPNIAQIRLTHCPILSYQLISVLRRAPALTHLTLEDCENCIDNRFLEAFHWGGLHSQQLVPELRELSWRGIDHRRFADGVFEVAIRSRCRTNATPLDAVRLQRATLDVYSRRLLGRMQDLVEHGVSFI</sequence>
<gene>
    <name evidence="2" type="ORF">B0H16DRAFT_1515955</name>
</gene>
<dbReference type="PANTHER" id="PTHR38926">
    <property type="entry name" value="F-BOX DOMAIN CONTAINING PROTEIN, EXPRESSED"/>
    <property type="match status" value="1"/>
</dbReference>
<organism evidence="2 3">
    <name type="scientific">Mycena metata</name>
    <dbReference type="NCBI Taxonomy" id="1033252"/>
    <lineage>
        <taxon>Eukaryota</taxon>
        <taxon>Fungi</taxon>
        <taxon>Dikarya</taxon>
        <taxon>Basidiomycota</taxon>
        <taxon>Agaricomycotina</taxon>
        <taxon>Agaricomycetes</taxon>
        <taxon>Agaricomycetidae</taxon>
        <taxon>Agaricales</taxon>
        <taxon>Marasmiineae</taxon>
        <taxon>Mycenaceae</taxon>
        <taxon>Mycena</taxon>
    </lineage>
</organism>
<reference evidence="2" key="1">
    <citation type="submission" date="2023-03" db="EMBL/GenBank/DDBJ databases">
        <title>Massive genome expansion in bonnet fungi (Mycena s.s.) driven by repeated elements and novel gene families across ecological guilds.</title>
        <authorList>
            <consortium name="Lawrence Berkeley National Laboratory"/>
            <person name="Harder C.B."/>
            <person name="Miyauchi S."/>
            <person name="Viragh M."/>
            <person name="Kuo A."/>
            <person name="Thoen E."/>
            <person name="Andreopoulos B."/>
            <person name="Lu D."/>
            <person name="Skrede I."/>
            <person name="Drula E."/>
            <person name="Henrissat B."/>
            <person name="Morin E."/>
            <person name="Kohler A."/>
            <person name="Barry K."/>
            <person name="LaButti K."/>
            <person name="Morin E."/>
            <person name="Salamov A."/>
            <person name="Lipzen A."/>
            <person name="Mereny Z."/>
            <person name="Hegedus B."/>
            <person name="Baldrian P."/>
            <person name="Stursova M."/>
            <person name="Weitz H."/>
            <person name="Taylor A."/>
            <person name="Grigoriev I.V."/>
            <person name="Nagy L.G."/>
            <person name="Martin F."/>
            <person name="Kauserud H."/>
        </authorList>
    </citation>
    <scope>NUCLEOTIDE SEQUENCE</scope>
    <source>
        <strain evidence="2">CBHHK182m</strain>
    </source>
</reference>
<dbReference type="SUPFAM" id="SSF81383">
    <property type="entry name" value="F-box domain"/>
    <property type="match status" value="1"/>
</dbReference>
<dbReference type="InterPro" id="IPR036047">
    <property type="entry name" value="F-box-like_dom_sf"/>
</dbReference>
<evidence type="ECO:0000313" key="2">
    <source>
        <dbReference type="EMBL" id="KAJ7770571.1"/>
    </source>
</evidence>
<dbReference type="Proteomes" id="UP001215598">
    <property type="component" value="Unassembled WGS sequence"/>
</dbReference>
<name>A0AAD7JVZ1_9AGAR</name>
<dbReference type="EMBL" id="JARKIB010000016">
    <property type="protein sequence ID" value="KAJ7770571.1"/>
    <property type="molecule type" value="Genomic_DNA"/>
</dbReference>
<dbReference type="SUPFAM" id="SSF52047">
    <property type="entry name" value="RNI-like"/>
    <property type="match status" value="1"/>
</dbReference>
<evidence type="ECO:0000313" key="3">
    <source>
        <dbReference type="Proteomes" id="UP001215598"/>
    </source>
</evidence>
<comment type="caution">
    <text evidence="2">The sequence shown here is derived from an EMBL/GenBank/DDBJ whole genome shotgun (WGS) entry which is preliminary data.</text>
</comment>
<dbReference type="InterPro" id="IPR032675">
    <property type="entry name" value="LRR_dom_sf"/>
</dbReference>
<dbReference type="Gene3D" id="3.80.10.10">
    <property type="entry name" value="Ribonuclease Inhibitor"/>
    <property type="match status" value="1"/>
</dbReference>
<keyword evidence="3" id="KW-1185">Reference proteome</keyword>